<comment type="subcellular location">
    <subcellularLocation>
        <location evidence="1">Cell membrane</location>
        <topology evidence="1">Single-pass type I membrane protein</topology>
    </subcellularLocation>
    <subcellularLocation>
        <location evidence="3">Cell projection</location>
        <location evidence="3">Axon</location>
    </subcellularLocation>
    <subcellularLocation>
        <location evidence="2">Perikaryon</location>
    </subcellularLocation>
</comment>
<evidence type="ECO:0000256" key="14">
    <source>
        <dbReference type="ARBA" id="ARBA00061639"/>
    </source>
</evidence>
<dbReference type="GO" id="GO:0030424">
    <property type="term" value="C:axon"/>
    <property type="evidence" value="ECO:0007669"/>
    <property type="project" value="UniProtKB-SubCell"/>
</dbReference>
<dbReference type="AlphaFoldDB" id="A0A0M3HRX5"/>
<evidence type="ECO:0000256" key="1">
    <source>
        <dbReference type="ARBA" id="ARBA00004251"/>
    </source>
</evidence>
<keyword evidence="6" id="KW-0732">Signal</keyword>
<keyword evidence="10" id="KW-0472">Membrane</keyword>
<evidence type="ECO:0000313" key="17">
    <source>
        <dbReference type="WBParaSite" id="ALUE_0000513501-mRNA-1"/>
    </source>
</evidence>
<protein>
    <submittedName>
        <fullName evidence="17">F5/8 type C domain-containing protein</fullName>
    </submittedName>
</protein>
<dbReference type="PROSITE" id="PS50022">
    <property type="entry name" value="FA58C_3"/>
    <property type="match status" value="1"/>
</dbReference>
<evidence type="ECO:0000256" key="10">
    <source>
        <dbReference type="ARBA" id="ARBA00023136"/>
    </source>
</evidence>
<evidence type="ECO:0000259" key="15">
    <source>
        <dbReference type="PROSITE" id="PS50022"/>
    </source>
</evidence>
<evidence type="ECO:0000256" key="3">
    <source>
        <dbReference type="ARBA" id="ARBA00004489"/>
    </source>
</evidence>
<accession>A0A0M3HRX5</accession>
<dbReference type="GO" id="GO:0048680">
    <property type="term" value="P:positive regulation of axon regeneration"/>
    <property type="evidence" value="ECO:0007669"/>
    <property type="project" value="UniProtKB-ARBA"/>
</dbReference>
<keyword evidence="11" id="KW-1015">Disulfide bond</keyword>
<dbReference type="GO" id="GO:0043204">
    <property type="term" value="C:perikaryon"/>
    <property type="evidence" value="ECO:0007669"/>
    <property type="project" value="UniProtKB-SubCell"/>
</dbReference>
<evidence type="ECO:0000256" key="11">
    <source>
        <dbReference type="ARBA" id="ARBA00023157"/>
    </source>
</evidence>
<dbReference type="GO" id="GO:0008045">
    <property type="term" value="P:motor neuron axon guidance"/>
    <property type="evidence" value="ECO:0007669"/>
    <property type="project" value="UniProtKB-ARBA"/>
</dbReference>
<evidence type="ECO:0000256" key="7">
    <source>
        <dbReference type="ARBA" id="ARBA00022741"/>
    </source>
</evidence>
<dbReference type="GO" id="GO:0005524">
    <property type="term" value="F:ATP binding"/>
    <property type="evidence" value="ECO:0007669"/>
    <property type="project" value="UniProtKB-KW"/>
</dbReference>
<evidence type="ECO:0000313" key="16">
    <source>
        <dbReference type="Proteomes" id="UP000036681"/>
    </source>
</evidence>
<keyword evidence="16" id="KW-1185">Reference proteome</keyword>
<organism evidence="16 17">
    <name type="scientific">Ascaris lumbricoides</name>
    <name type="common">Giant roundworm</name>
    <dbReference type="NCBI Taxonomy" id="6252"/>
    <lineage>
        <taxon>Eukaryota</taxon>
        <taxon>Metazoa</taxon>
        <taxon>Ecdysozoa</taxon>
        <taxon>Nematoda</taxon>
        <taxon>Chromadorea</taxon>
        <taxon>Rhabditida</taxon>
        <taxon>Spirurina</taxon>
        <taxon>Ascaridomorpha</taxon>
        <taxon>Ascaridoidea</taxon>
        <taxon>Ascarididae</taxon>
        <taxon>Ascaris</taxon>
    </lineage>
</organism>
<dbReference type="Proteomes" id="UP000036681">
    <property type="component" value="Unplaced"/>
</dbReference>
<sequence>MEPSMQASFKNQQGIASCSAHPLGMESGAIEDSQITASSSFDTISVGPQNARIRRELASGAWCPKAQINKDVYEFLQINLGRAHTITAVETQGRYGNGTGREYPTEYMIDYVRGEERWMRYQNRNLSNILVGNVDTSTAVYRALDPPIIASRIRFVPFSLHPRTMCMRVEIYGCEYNDFIMEFSGGESAQTGPFSLMVLLSAVYMPLYVHLNASTIIRLGTAKYL</sequence>
<dbReference type="WBParaSite" id="ALUE_0000513501-mRNA-1">
    <property type="protein sequence ID" value="ALUE_0000513501-mRNA-1"/>
    <property type="gene ID" value="ALUE_0000513501"/>
</dbReference>
<dbReference type="Pfam" id="PF00754">
    <property type="entry name" value="F5_F8_type_C"/>
    <property type="match status" value="1"/>
</dbReference>
<proteinExistence type="inferred from homology"/>
<keyword evidence="4" id="KW-1003">Cell membrane</keyword>
<evidence type="ECO:0000256" key="9">
    <source>
        <dbReference type="ARBA" id="ARBA00022989"/>
    </source>
</evidence>
<evidence type="ECO:0000256" key="5">
    <source>
        <dbReference type="ARBA" id="ARBA00022692"/>
    </source>
</evidence>
<keyword evidence="13" id="KW-0325">Glycoprotein</keyword>
<evidence type="ECO:0000256" key="2">
    <source>
        <dbReference type="ARBA" id="ARBA00004484"/>
    </source>
</evidence>
<dbReference type="GO" id="GO:0005886">
    <property type="term" value="C:plasma membrane"/>
    <property type="evidence" value="ECO:0007669"/>
    <property type="project" value="UniProtKB-SubCell"/>
</dbReference>
<dbReference type="PANTHER" id="PTHR24543">
    <property type="entry name" value="MULTICOPPER OXIDASE-RELATED"/>
    <property type="match status" value="1"/>
</dbReference>
<evidence type="ECO:0000256" key="12">
    <source>
        <dbReference type="ARBA" id="ARBA00023170"/>
    </source>
</evidence>
<dbReference type="FunFam" id="2.60.120.260:FF:000007">
    <property type="entry name" value="Discoidin domain receptor tyrosine kinase 1"/>
    <property type="match status" value="1"/>
</dbReference>
<reference evidence="17" key="1">
    <citation type="submission" date="2017-02" db="UniProtKB">
        <authorList>
            <consortium name="WormBaseParasite"/>
        </authorList>
    </citation>
    <scope>IDENTIFICATION</scope>
</reference>
<evidence type="ECO:0000256" key="4">
    <source>
        <dbReference type="ARBA" id="ARBA00022475"/>
    </source>
</evidence>
<dbReference type="InterPro" id="IPR000421">
    <property type="entry name" value="FA58C"/>
</dbReference>
<evidence type="ECO:0000256" key="8">
    <source>
        <dbReference type="ARBA" id="ARBA00022840"/>
    </source>
</evidence>
<keyword evidence="9" id="KW-1133">Transmembrane helix</keyword>
<dbReference type="CDD" id="cd00057">
    <property type="entry name" value="FA58C"/>
    <property type="match status" value="1"/>
</dbReference>
<evidence type="ECO:0000256" key="6">
    <source>
        <dbReference type="ARBA" id="ARBA00022729"/>
    </source>
</evidence>
<dbReference type="InterPro" id="IPR008979">
    <property type="entry name" value="Galactose-bd-like_sf"/>
</dbReference>
<dbReference type="PANTHER" id="PTHR24543:SF291">
    <property type="entry name" value="SMOKE ALARM, ISOFORM D"/>
    <property type="match status" value="1"/>
</dbReference>
<feature type="domain" description="F5/8 type C" evidence="15">
    <location>
        <begin position="18"/>
        <end position="174"/>
    </location>
</feature>
<dbReference type="Gene3D" id="2.60.120.260">
    <property type="entry name" value="Galactose-binding domain-like"/>
    <property type="match status" value="1"/>
</dbReference>
<dbReference type="PROSITE" id="PS01285">
    <property type="entry name" value="FA58C_1"/>
    <property type="match status" value="1"/>
</dbReference>
<keyword evidence="12" id="KW-0675">Receptor</keyword>
<evidence type="ECO:0000256" key="13">
    <source>
        <dbReference type="ARBA" id="ARBA00023180"/>
    </source>
</evidence>
<keyword evidence="8" id="KW-0067">ATP-binding</keyword>
<dbReference type="SUPFAM" id="SSF49785">
    <property type="entry name" value="Galactose-binding domain-like"/>
    <property type="match status" value="1"/>
</dbReference>
<keyword evidence="5" id="KW-0812">Transmembrane</keyword>
<comment type="similarity">
    <text evidence="14">Belongs to the protein kinase superfamily. Tyr protein kinase family. Insulin receptor subfamily.</text>
</comment>
<dbReference type="SMART" id="SM00231">
    <property type="entry name" value="FA58C"/>
    <property type="match status" value="1"/>
</dbReference>
<keyword evidence="7" id="KW-0547">Nucleotide-binding</keyword>
<name>A0A0M3HRX5_ASCLU</name>
<dbReference type="PROSITE" id="PS01286">
    <property type="entry name" value="FA58C_2"/>
    <property type="match status" value="1"/>
</dbReference>